<dbReference type="Pfam" id="PF00126">
    <property type="entry name" value="HTH_1"/>
    <property type="match status" value="1"/>
</dbReference>
<keyword evidence="3" id="KW-0238">DNA-binding</keyword>
<protein>
    <submittedName>
        <fullName evidence="6">LysR family transcriptional regulator</fullName>
    </submittedName>
</protein>
<dbReference type="Pfam" id="PF03466">
    <property type="entry name" value="LysR_substrate"/>
    <property type="match status" value="1"/>
</dbReference>
<dbReference type="PROSITE" id="PS50931">
    <property type="entry name" value="HTH_LYSR"/>
    <property type="match status" value="1"/>
</dbReference>
<dbReference type="InterPro" id="IPR036388">
    <property type="entry name" value="WH-like_DNA-bd_sf"/>
</dbReference>
<evidence type="ECO:0000256" key="3">
    <source>
        <dbReference type="ARBA" id="ARBA00023125"/>
    </source>
</evidence>
<evidence type="ECO:0000256" key="1">
    <source>
        <dbReference type="ARBA" id="ARBA00009437"/>
    </source>
</evidence>
<dbReference type="Proteomes" id="UP000464262">
    <property type="component" value="Chromosome 1"/>
</dbReference>
<dbReference type="Gene3D" id="1.10.10.10">
    <property type="entry name" value="Winged helix-like DNA-binding domain superfamily/Winged helix DNA-binding domain"/>
    <property type="match status" value="1"/>
</dbReference>
<comment type="similarity">
    <text evidence="1">Belongs to the LysR transcriptional regulatory family.</text>
</comment>
<dbReference type="SUPFAM" id="SSF46785">
    <property type="entry name" value="Winged helix' DNA-binding domain"/>
    <property type="match status" value="1"/>
</dbReference>
<dbReference type="InterPro" id="IPR036390">
    <property type="entry name" value="WH_DNA-bd_sf"/>
</dbReference>
<dbReference type="GO" id="GO:0003700">
    <property type="term" value="F:DNA-binding transcription factor activity"/>
    <property type="evidence" value="ECO:0007669"/>
    <property type="project" value="InterPro"/>
</dbReference>
<keyword evidence="7" id="KW-1185">Reference proteome</keyword>
<proteinExistence type="inferred from homology"/>
<evidence type="ECO:0000313" key="6">
    <source>
        <dbReference type="EMBL" id="QIA63143.1"/>
    </source>
</evidence>
<dbReference type="PANTHER" id="PTHR30118:SF15">
    <property type="entry name" value="TRANSCRIPTIONAL REGULATORY PROTEIN"/>
    <property type="match status" value="1"/>
</dbReference>
<dbReference type="GO" id="GO:0003677">
    <property type="term" value="F:DNA binding"/>
    <property type="evidence" value="ECO:0007669"/>
    <property type="project" value="UniProtKB-KW"/>
</dbReference>
<dbReference type="SUPFAM" id="SSF53850">
    <property type="entry name" value="Periplasmic binding protein-like II"/>
    <property type="match status" value="1"/>
</dbReference>
<dbReference type="RefSeq" id="WP_164648047.1">
    <property type="nucleotide sequence ID" value="NZ_CP047475.1"/>
</dbReference>
<dbReference type="InterPro" id="IPR000847">
    <property type="entry name" value="LysR_HTH_N"/>
</dbReference>
<dbReference type="InterPro" id="IPR050389">
    <property type="entry name" value="LysR-type_TF"/>
</dbReference>
<sequence length="306" mass="34569">MRNDEIQSLRNLDFNLLKTLLVLLEHKHISKSAEILFISQPAVSKQLNKLRDMFDDPLLVRTGNQLVLTPKATRLFPLVQNLCQQLRALVLPEELDLTQIEANVSIMCSDYASPNWMTQLLAQVNREAPNVSITCKNWSEENIQKLYKGDINFALGPMVGAESLCESASLGDHENGYIARHDHPLFSMSQDEKSLALKTFPLVKMKGSKRYQQIYESAFEQNVTLIDEVGLWLALETLKTTNAIMVGPKKFVQSLTLSGEFNYETLESLPSIPIAVCWTSGLTSDPFYRWFCDKVVTIGLSLVNQK</sequence>
<evidence type="ECO:0000256" key="2">
    <source>
        <dbReference type="ARBA" id="ARBA00023015"/>
    </source>
</evidence>
<evidence type="ECO:0000256" key="4">
    <source>
        <dbReference type="ARBA" id="ARBA00023163"/>
    </source>
</evidence>
<evidence type="ECO:0000313" key="7">
    <source>
        <dbReference type="Proteomes" id="UP000464262"/>
    </source>
</evidence>
<dbReference type="PANTHER" id="PTHR30118">
    <property type="entry name" value="HTH-TYPE TRANSCRIPTIONAL REGULATOR LEUO-RELATED"/>
    <property type="match status" value="1"/>
</dbReference>
<accession>A0A7Z2T2V2</accession>
<keyword evidence="4" id="KW-0804">Transcription</keyword>
<name>A0A7Z2T2V2_9VIBR</name>
<dbReference type="Gene3D" id="3.40.190.10">
    <property type="entry name" value="Periplasmic binding protein-like II"/>
    <property type="match status" value="2"/>
</dbReference>
<organism evidence="6 7">
    <name type="scientific">Vibrio astriarenae</name>
    <dbReference type="NCBI Taxonomy" id="1481923"/>
    <lineage>
        <taxon>Bacteria</taxon>
        <taxon>Pseudomonadati</taxon>
        <taxon>Pseudomonadota</taxon>
        <taxon>Gammaproteobacteria</taxon>
        <taxon>Vibrionales</taxon>
        <taxon>Vibrionaceae</taxon>
        <taxon>Vibrio</taxon>
    </lineage>
</organism>
<dbReference type="AlphaFoldDB" id="A0A7Z2T2V2"/>
<dbReference type="InterPro" id="IPR005119">
    <property type="entry name" value="LysR_subst-bd"/>
</dbReference>
<keyword evidence="2" id="KW-0805">Transcription regulation</keyword>
<reference evidence="6 7" key="1">
    <citation type="submission" date="2020-01" db="EMBL/GenBank/DDBJ databases">
        <title>Whole genome and functional gene identification of agarase of Vibrio HN897.</title>
        <authorList>
            <person name="Liu Y."/>
            <person name="Zhao Z."/>
        </authorList>
    </citation>
    <scope>NUCLEOTIDE SEQUENCE [LARGE SCALE GENOMIC DNA]</scope>
    <source>
        <strain evidence="6 7">HN897</strain>
    </source>
</reference>
<gene>
    <name evidence="6" type="ORF">GT360_06285</name>
</gene>
<dbReference type="PRINTS" id="PR00039">
    <property type="entry name" value="HTHLYSR"/>
</dbReference>
<feature type="domain" description="HTH lysR-type" evidence="5">
    <location>
        <begin position="12"/>
        <end position="69"/>
    </location>
</feature>
<dbReference type="EMBL" id="CP047475">
    <property type="protein sequence ID" value="QIA63143.1"/>
    <property type="molecule type" value="Genomic_DNA"/>
</dbReference>
<dbReference type="KEGG" id="vas:GT360_06285"/>
<evidence type="ECO:0000259" key="5">
    <source>
        <dbReference type="PROSITE" id="PS50931"/>
    </source>
</evidence>